<gene>
    <name evidence="3" type="ORF">A3D44_00685</name>
</gene>
<protein>
    <recommendedName>
        <fullName evidence="5">DEAD/DEAH box helicase</fullName>
    </recommendedName>
</protein>
<dbReference type="STRING" id="1802207.A3D44_00685"/>
<dbReference type="Pfam" id="PF14882">
    <property type="entry name" value="INT_rpt"/>
    <property type="match status" value="4"/>
</dbReference>
<dbReference type="Pfam" id="PF00271">
    <property type="entry name" value="Helicase_C"/>
    <property type="match status" value="1"/>
</dbReference>
<dbReference type="PANTHER" id="PTHR47396">
    <property type="entry name" value="TYPE I RESTRICTION ENZYME ECOKI R PROTEIN"/>
    <property type="match status" value="1"/>
</dbReference>
<dbReference type="InterPro" id="IPR001650">
    <property type="entry name" value="Helicase_C-like"/>
</dbReference>
<dbReference type="CDD" id="cd18032">
    <property type="entry name" value="DEXHc_RE_I_III_res"/>
    <property type="match status" value="1"/>
</dbReference>
<dbReference type="InterPro" id="IPR006935">
    <property type="entry name" value="Helicase/UvrB_N"/>
</dbReference>
<dbReference type="GO" id="GO:0005524">
    <property type="term" value="F:ATP binding"/>
    <property type="evidence" value="ECO:0007669"/>
    <property type="project" value="InterPro"/>
</dbReference>
<comment type="caution">
    <text evidence="3">The sequence shown here is derived from an EMBL/GenBank/DDBJ whole genome shotgun (WGS) entry which is preliminary data.</text>
</comment>
<dbReference type="GO" id="GO:0003677">
    <property type="term" value="F:DNA binding"/>
    <property type="evidence" value="ECO:0007669"/>
    <property type="project" value="InterPro"/>
</dbReference>
<evidence type="ECO:0000313" key="3">
    <source>
        <dbReference type="EMBL" id="OGZ68444.1"/>
    </source>
</evidence>
<evidence type="ECO:0000259" key="1">
    <source>
        <dbReference type="PROSITE" id="PS51192"/>
    </source>
</evidence>
<dbReference type="InterPro" id="IPR050742">
    <property type="entry name" value="Helicase_Restrict-Modif_Enz"/>
</dbReference>
<dbReference type="EMBL" id="MHOT01000022">
    <property type="protein sequence ID" value="OGZ68444.1"/>
    <property type="molecule type" value="Genomic_DNA"/>
</dbReference>
<evidence type="ECO:0000259" key="2">
    <source>
        <dbReference type="PROSITE" id="PS51194"/>
    </source>
</evidence>
<dbReference type="PROSITE" id="PS51194">
    <property type="entry name" value="HELICASE_CTER"/>
    <property type="match status" value="1"/>
</dbReference>
<accession>A0A1G2I0W8</accession>
<dbReference type="Pfam" id="PF04851">
    <property type="entry name" value="ResIII"/>
    <property type="match status" value="1"/>
</dbReference>
<dbReference type="SUPFAM" id="SSF52540">
    <property type="entry name" value="P-loop containing nucleoside triphosphate hydrolases"/>
    <property type="match status" value="1"/>
</dbReference>
<dbReference type="GO" id="GO:0005829">
    <property type="term" value="C:cytosol"/>
    <property type="evidence" value="ECO:0007669"/>
    <property type="project" value="TreeGrafter"/>
</dbReference>
<dbReference type="InterPro" id="IPR027417">
    <property type="entry name" value="P-loop_NTPase"/>
</dbReference>
<dbReference type="Gene3D" id="3.40.50.300">
    <property type="entry name" value="P-loop containing nucleotide triphosphate hydrolases"/>
    <property type="match status" value="2"/>
</dbReference>
<dbReference type="InterPro" id="IPR028229">
    <property type="entry name" value="Integrase_rpt"/>
</dbReference>
<organism evidence="3 4">
    <name type="scientific">Candidatus Staskawiczbacteria bacterium RIFCSPHIGHO2_02_FULL_42_22</name>
    <dbReference type="NCBI Taxonomy" id="1802207"/>
    <lineage>
        <taxon>Bacteria</taxon>
        <taxon>Candidatus Staskawicziibacteriota</taxon>
    </lineage>
</organism>
<proteinExistence type="predicted"/>
<sequence>MQVTPRAYQTMAINAAIKGLRGRQKRALVVSATGLGKTLTVAFITKKMRFKKTLFLVHNNFILKHAVDEFCLVFNEKTKMATYNGMSKDGVQDADIVFATWQTMGKNLKQWDVNHFDLVIVDEAHHAEADTYRPVAKHFTGAKLGITATPDRQDDTDIRDVFGKEVINITLEEAIARGWLPRIEYHVITDESLDDNALQQIVLEIQQSKRRFTMAEVNRRIFIKKRDMEIARIINGYNEKAVVFCASIPHAEGLRKSLKLSATFHSKKAKSNEKTWRLNQAVLEALKNGQIRRVCAVNAFNEGVNVPSVGLVAFCRVTGALTIFRQQLGRGLRPGKDKLIVLDFVGNLERIRLVLEMMNKVSDLHEQFTSKEEIESEGYVRQKFEVSGKGFEFTFSDEIVDLMKILEHCEQEFYPTLQEAAQAARKLGFRTSREYEAGYKNDPMLVSDPHEHYADWESWDHFFDSYYKTLDEMSKVAQNLGITTQAEYYARYTEDPKLTCTPNRRFSKDWENWETFLGKRKKQFYPILRQAGRAAKKLGIKTQKEYKERYKEDDRLPMNPDQYYPYQEDWENWTEFLGTSFYPNLEEASKAAKKLGVRSRRKYEALYKKDSKLPCNPKSAYKEQWNREGWTWDKFFGRE</sequence>
<dbReference type="Proteomes" id="UP000178820">
    <property type="component" value="Unassembled WGS sequence"/>
</dbReference>
<dbReference type="InterPro" id="IPR014001">
    <property type="entry name" value="Helicase_ATP-bd"/>
</dbReference>
<evidence type="ECO:0008006" key="5">
    <source>
        <dbReference type="Google" id="ProtNLM"/>
    </source>
</evidence>
<dbReference type="AlphaFoldDB" id="A0A1G2I0W8"/>
<dbReference type="GO" id="GO:0016787">
    <property type="term" value="F:hydrolase activity"/>
    <property type="evidence" value="ECO:0007669"/>
    <property type="project" value="InterPro"/>
</dbReference>
<feature type="domain" description="Helicase ATP-binding" evidence="1">
    <location>
        <begin position="18"/>
        <end position="168"/>
    </location>
</feature>
<name>A0A1G2I0W8_9BACT</name>
<dbReference type="PROSITE" id="PS51192">
    <property type="entry name" value="HELICASE_ATP_BIND_1"/>
    <property type="match status" value="1"/>
</dbReference>
<dbReference type="SMART" id="SM00487">
    <property type="entry name" value="DEXDc"/>
    <property type="match status" value="1"/>
</dbReference>
<dbReference type="PANTHER" id="PTHR47396:SF1">
    <property type="entry name" value="ATP-DEPENDENT HELICASE IRC3-RELATED"/>
    <property type="match status" value="1"/>
</dbReference>
<feature type="domain" description="Helicase C-terminal" evidence="2">
    <location>
        <begin position="229"/>
        <end position="375"/>
    </location>
</feature>
<reference evidence="3 4" key="1">
    <citation type="journal article" date="2016" name="Nat. Commun.">
        <title>Thousands of microbial genomes shed light on interconnected biogeochemical processes in an aquifer system.</title>
        <authorList>
            <person name="Anantharaman K."/>
            <person name="Brown C.T."/>
            <person name="Hug L.A."/>
            <person name="Sharon I."/>
            <person name="Castelle C.J."/>
            <person name="Probst A.J."/>
            <person name="Thomas B.C."/>
            <person name="Singh A."/>
            <person name="Wilkins M.J."/>
            <person name="Karaoz U."/>
            <person name="Brodie E.L."/>
            <person name="Williams K.H."/>
            <person name="Hubbard S.S."/>
            <person name="Banfield J.F."/>
        </authorList>
    </citation>
    <scope>NUCLEOTIDE SEQUENCE [LARGE SCALE GENOMIC DNA]</scope>
</reference>
<evidence type="ECO:0000313" key="4">
    <source>
        <dbReference type="Proteomes" id="UP000178820"/>
    </source>
</evidence>